<dbReference type="EMBL" id="CP001646">
    <property type="protein sequence ID" value="ACS65956.1"/>
    <property type="molecule type" value="Genomic_DNA"/>
</dbReference>
<keyword evidence="1" id="KW-0614">Plasmid</keyword>
<evidence type="ECO:0008006" key="2">
    <source>
        <dbReference type="Google" id="ProtNLM"/>
    </source>
</evidence>
<gene>
    <name evidence="1" type="ordered locus">Rpic12D_4719</name>
</gene>
<dbReference type="HOGENOM" id="CLU_1085335_0_0_4"/>
<dbReference type="KEGG" id="rpf:Rpic12D_4719"/>
<dbReference type="AlphaFoldDB" id="C6BQA9"/>
<reference evidence="1" key="1">
    <citation type="submission" date="2009-06" db="EMBL/GenBank/DDBJ databases">
        <title>Complete sequence plasmid 1 of Ralstonia pickettii 12D.</title>
        <authorList>
            <consortium name="US DOE Joint Genome Institute"/>
            <person name="Lucas S."/>
            <person name="Copeland A."/>
            <person name="Lapidus A."/>
            <person name="Glavina del Rio T."/>
            <person name="Dalin E."/>
            <person name="Tice H."/>
            <person name="Bruce D."/>
            <person name="Goodwin L."/>
            <person name="Pitluck S."/>
            <person name="Sims D."/>
            <person name="Meincke L."/>
            <person name="Brettin T."/>
            <person name="Detter J.C."/>
            <person name="Han C."/>
            <person name="Larimer F."/>
            <person name="Land M."/>
            <person name="Hauser L."/>
            <person name="Kyrpides N."/>
            <person name="Ovchinnikova G."/>
            <person name="Marsh T."/>
            <person name="Richardson P."/>
        </authorList>
    </citation>
    <scope>NUCLEOTIDE SEQUENCE [LARGE SCALE GENOMIC DNA]</scope>
    <source>
        <plasmid evidence="1">12D</plasmid>
        <plasmid evidence="1">pRp12D01</plasmid>
    </source>
</reference>
<protein>
    <recommendedName>
        <fullName evidence="2">TnsA endonuclease N-terminal domain-containing protein</fullName>
    </recommendedName>
</protein>
<sequence length="256" mass="29112">MQTIELDFTATSHVSRLDAAFRIRGTLEWQLREEFLKGVQHAFSRRPDLAARLHGGRIVRLGKRGGSRSSLFPSKKNAAASHVAVYMPVESRLEQAYALCLERHPSVVAYRTQAISIEIPGGRAHWPDFLILDDRGRIFVREVKHSKNFLTDDYRSKVEWVDTFLSRVGVDYALVDRDELPSDLALQHFKSIHHSYARIPSKFEIEHALAAIPSLLPCPYQTLVEALGDVAKHLLFVGVLKIDWEKPFDMGATVWK</sequence>
<organism evidence="1">
    <name type="scientific">Ralstonia pickettii (strain 12D)</name>
    <dbReference type="NCBI Taxonomy" id="428406"/>
    <lineage>
        <taxon>Bacteria</taxon>
        <taxon>Pseudomonadati</taxon>
        <taxon>Pseudomonadota</taxon>
        <taxon>Betaproteobacteria</taxon>
        <taxon>Burkholderiales</taxon>
        <taxon>Burkholderiaceae</taxon>
        <taxon>Ralstonia</taxon>
    </lineage>
</organism>
<evidence type="ECO:0000313" key="1">
    <source>
        <dbReference type="EMBL" id="ACS65956.1"/>
    </source>
</evidence>
<proteinExistence type="predicted"/>
<accession>C6BQA9</accession>
<geneLocation type="plasmid" evidence="1">
    <name>pRp12D01</name>
</geneLocation>
<name>C6BQA9_RALP1</name>